<dbReference type="InterPro" id="IPR006015">
    <property type="entry name" value="Universal_stress_UspA"/>
</dbReference>
<dbReference type="PRINTS" id="PR01438">
    <property type="entry name" value="UNVRSLSTRESS"/>
</dbReference>
<dbReference type="PANTHER" id="PTHR46268">
    <property type="entry name" value="STRESS RESPONSE PROTEIN NHAX"/>
    <property type="match status" value="1"/>
</dbReference>
<evidence type="ECO:0000259" key="2">
    <source>
        <dbReference type="Pfam" id="PF00582"/>
    </source>
</evidence>
<evidence type="ECO:0000256" key="1">
    <source>
        <dbReference type="ARBA" id="ARBA00008791"/>
    </source>
</evidence>
<comment type="caution">
    <text evidence="3">The sequence shown here is derived from an EMBL/GenBank/DDBJ whole genome shotgun (WGS) entry which is preliminary data.</text>
</comment>
<dbReference type="Proteomes" id="UP000248917">
    <property type="component" value="Unassembled WGS sequence"/>
</dbReference>
<name>A0A326RNV5_9BACT</name>
<evidence type="ECO:0000313" key="3">
    <source>
        <dbReference type="EMBL" id="PZV77630.1"/>
    </source>
</evidence>
<sequence length="275" mass="30729">MYQKVALAIAFSPRMEALIAEARRLIGIFQGELILIHVGIKTDELESKLDEILHRHCSDLKQIKTLWKEGKPAKTILKTCEEEGVDLLVLGALKKEGLLTYYLGSVARKVIRKSPCSVLTLIDPKIETTRFSKVVINGTQLEVTPKVIAKGLKFCQAEGASQVHILNEIKLYGLQMATAGEGSEDEVALTRRKLVQDEIKYVQEILDGLDQSGLKINIKVTAGKWAVELVRYCDSINADLLIMGDEKGYSFIDRIFPHDLEEILTELPCNLLIVK</sequence>
<accession>A0A326RNV5</accession>
<dbReference type="SUPFAM" id="SSF52402">
    <property type="entry name" value="Adenine nucleotide alpha hydrolases-like"/>
    <property type="match status" value="2"/>
</dbReference>
<dbReference type="InterPro" id="IPR014729">
    <property type="entry name" value="Rossmann-like_a/b/a_fold"/>
</dbReference>
<dbReference type="OrthoDB" id="946689at2"/>
<dbReference type="CDD" id="cd00293">
    <property type="entry name" value="USP-like"/>
    <property type="match status" value="1"/>
</dbReference>
<dbReference type="AlphaFoldDB" id="A0A326RNV5"/>
<reference evidence="3 4" key="1">
    <citation type="submission" date="2018-06" db="EMBL/GenBank/DDBJ databases">
        <title>Genomic Encyclopedia of Archaeal and Bacterial Type Strains, Phase II (KMG-II): from individual species to whole genera.</title>
        <authorList>
            <person name="Goeker M."/>
        </authorList>
    </citation>
    <scope>NUCLEOTIDE SEQUENCE [LARGE SCALE GENOMIC DNA]</scope>
    <source>
        <strain evidence="3 4">T4</strain>
    </source>
</reference>
<protein>
    <submittedName>
        <fullName evidence="3">Nucleotide-binding universal stress UspA family protein</fullName>
    </submittedName>
</protein>
<dbReference type="EMBL" id="QKTX01000019">
    <property type="protein sequence ID" value="PZV77630.1"/>
    <property type="molecule type" value="Genomic_DNA"/>
</dbReference>
<feature type="domain" description="UspA" evidence="2">
    <location>
        <begin position="62"/>
        <end position="119"/>
    </location>
</feature>
<comment type="similarity">
    <text evidence="1">Belongs to the universal stress protein A family.</text>
</comment>
<dbReference type="RefSeq" id="WP_111394726.1">
    <property type="nucleotide sequence ID" value="NZ_JBJINY010000068.1"/>
</dbReference>
<organism evidence="3 4">
    <name type="scientific">Algoriphagus aquaeductus</name>
    <dbReference type="NCBI Taxonomy" id="475299"/>
    <lineage>
        <taxon>Bacteria</taxon>
        <taxon>Pseudomonadati</taxon>
        <taxon>Bacteroidota</taxon>
        <taxon>Cytophagia</taxon>
        <taxon>Cytophagales</taxon>
        <taxon>Cyclobacteriaceae</taxon>
        <taxon>Algoriphagus</taxon>
    </lineage>
</organism>
<proteinExistence type="inferred from homology"/>
<feature type="domain" description="UspA" evidence="2">
    <location>
        <begin position="179"/>
        <end position="275"/>
    </location>
</feature>
<dbReference type="PANTHER" id="PTHR46268:SF6">
    <property type="entry name" value="UNIVERSAL STRESS PROTEIN UP12"/>
    <property type="match status" value="1"/>
</dbReference>
<dbReference type="Gene3D" id="3.40.50.620">
    <property type="entry name" value="HUPs"/>
    <property type="match status" value="2"/>
</dbReference>
<dbReference type="Pfam" id="PF00582">
    <property type="entry name" value="Usp"/>
    <property type="match status" value="2"/>
</dbReference>
<evidence type="ECO:0000313" key="4">
    <source>
        <dbReference type="Proteomes" id="UP000248917"/>
    </source>
</evidence>
<dbReference type="InterPro" id="IPR006016">
    <property type="entry name" value="UspA"/>
</dbReference>
<keyword evidence="4" id="KW-1185">Reference proteome</keyword>
<gene>
    <name evidence="3" type="ORF">CLV31_11943</name>
</gene>